<organism evidence="5 6">
    <name type="scientific">Leptotrichia wadei (strain F0279)</name>
    <dbReference type="NCBI Taxonomy" id="888055"/>
    <lineage>
        <taxon>Bacteria</taxon>
        <taxon>Fusobacteriati</taxon>
        <taxon>Fusobacteriota</taxon>
        <taxon>Fusobacteriia</taxon>
        <taxon>Fusobacteriales</taxon>
        <taxon>Leptotrichiaceae</taxon>
        <taxon>Leptotrichia</taxon>
    </lineage>
</organism>
<dbReference type="CDD" id="cd06529">
    <property type="entry name" value="S24_LexA-like"/>
    <property type="match status" value="1"/>
</dbReference>
<dbReference type="Proteomes" id="UP000016626">
    <property type="component" value="Unassembled WGS sequence"/>
</dbReference>
<dbReference type="InterPro" id="IPR015927">
    <property type="entry name" value="Peptidase_S24_S26A/B/C"/>
</dbReference>
<protein>
    <submittedName>
        <fullName evidence="5">Peptidase S24-like protein</fullName>
    </submittedName>
</protein>
<dbReference type="Gene3D" id="2.10.109.10">
    <property type="entry name" value="Umud Fragment, subunit A"/>
    <property type="match status" value="1"/>
</dbReference>
<evidence type="ECO:0000313" key="5">
    <source>
        <dbReference type="EMBL" id="ERK48330.1"/>
    </source>
</evidence>
<comment type="caution">
    <text evidence="5">The sequence shown here is derived from an EMBL/GenBank/DDBJ whole genome shotgun (WGS) entry which is preliminary data.</text>
</comment>
<dbReference type="AlphaFoldDB" id="U2PCS8"/>
<dbReference type="InterPro" id="IPR036286">
    <property type="entry name" value="LexA/Signal_pep-like_sf"/>
</dbReference>
<dbReference type="RefSeq" id="WP_021746812.1">
    <property type="nucleotide sequence ID" value="NZ_KI271422.1"/>
</dbReference>
<evidence type="ECO:0000313" key="6">
    <source>
        <dbReference type="Proteomes" id="UP000016626"/>
    </source>
</evidence>
<dbReference type="InterPro" id="IPR039418">
    <property type="entry name" value="LexA-like"/>
</dbReference>
<dbReference type="PANTHER" id="PTHR40661:SF3">
    <property type="entry name" value="FELS-1 PROPHAGE TRANSCRIPTIONAL REGULATOR"/>
    <property type="match status" value="1"/>
</dbReference>
<gene>
    <name evidence="5" type="ORF">HMPREF9015_01899</name>
</gene>
<sequence length="245" mass="28189">MKDLKELFKILKNRRIEKGYSLRQVETLLQGKGVKYTFTAIQKLEQGEQDTIDINLLTAFSKIYNLDYLKMLELAGLDENLLNKNKAFKKQESNVSEEIFKSFIQIPLYGMASAGNGLIETDNNIEDIEYISIPNINKNVKKRDFACRVKGDSMEPHYHDGDIIVVDVTDSIDIRVLNGQEALIYQEGVKFLKRVFFEEGTGNLILKSYNPAYADYVIPNYELDKVECKGVISMVISIRNKRFMF</sequence>
<feature type="domain" description="Peptidase S24/S26A/S26B/S26C" evidence="4">
    <location>
        <begin position="107"/>
        <end position="231"/>
    </location>
</feature>
<dbReference type="Gene3D" id="1.10.260.40">
    <property type="entry name" value="lambda repressor-like DNA-binding domains"/>
    <property type="match status" value="1"/>
</dbReference>
<dbReference type="SUPFAM" id="SSF51306">
    <property type="entry name" value="LexA/Signal peptidase"/>
    <property type="match status" value="1"/>
</dbReference>
<keyword evidence="2" id="KW-0238">DNA-binding</keyword>
<name>U2PCS8_LEPWF</name>
<dbReference type="PANTHER" id="PTHR40661">
    <property type="match status" value="1"/>
</dbReference>
<reference evidence="5 6" key="1">
    <citation type="submission" date="2013-06" db="EMBL/GenBank/DDBJ databases">
        <authorList>
            <person name="Weinstock G."/>
            <person name="Sodergren E."/>
            <person name="Lobos E.A."/>
            <person name="Fulton L."/>
            <person name="Fulton R."/>
            <person name="Courtney L."/>
            <person name="Fronick C."/>
            <person name="O'Laughlin M."/>
            <person name="Godfrey J."/>
            <person name="Wilson R.M."/>
            <person name="Miner T."/>
            <person name="Farmer C."/>
            <person name="Delehaunty K."/>
            <person name="Cordes M."/>
            <person name="Minx P."/>
            <person name="Tomlinson C."/>
            <person name="Chen J."/>
            <person name="Wollam A."/>
            <person name="Pepin K.H."/>
            <person name="Bhonagiri V."/>
            <person name="Zhang X."/>
            <person name="Warren W."/>
            <person name="Mitreva M."/>
            <person name="Mardis E.R."/>
            <person name="Wilson R.K."/>
        </authorList>
    </citation>
    <scope>NUCLEOTIDE SEQUENCE [LARGE SCALE GENOMIC DNA]</scope>
    <source>
        <strain evidence="5 6">F0279</strain>
    </source>
</reference>
<dbReference type="EMBL" id="AWVM01000100">
    <property type="protein sequence ID" value="ERK48330.1"/>
    <property type="molecule type" value="Genomic_DNA"/>
</dbReference>
<keyword evidence="1" id="KW-0805">Transcription regulation</keyword>
<keyword evidence="3" id="KW-0804">Transcription</keyword>
<dbReference type="InterPro" id="IPR010982">
    <property type="entry name" value="Lambda_DNA-bd_dom_sf"/>
</dbReference>
<dbReference type="Pfam" id="PF00717">
    <property type="entry name" value="Peptidase_S24"/>
    <property type="match status" value="1"/>
</dbReference>
<accession>U2PCS8</accession>
<evidence type="ECO:0000256" key="1">
    <source>
        <dbReference type="ARBA" id="ARBA00023015"/>
    </source>
</evidence>
<dbReference type="HOGENOM" id="CLU_066192_1_1_0"/>
<proteinExistence type="predicted"/>
<evidence type="ECO:0000259" key="4">
    <source>
        <dbReference type="Pfam" id="PF00717"/>
    </source>
</evidence>
<evidence type="ECO:0000256" key="2">
    <source>
        <dbReference type="ARBA" id="ARBA00023125"/>
    </source>
</evidence>
<dbReference type="PATRIC" id="fig|888055.3.peg.1823"/>
<dbReference type="GO" id="GO:0003677">
    <property type="term" value="F:DNA binding"/>
    <property type="evidence" value="ECO:0007669"/>
    <property type="project" value="UniProtKB-KW"/>
</dbReference>
<evidence type="ECO:0000256" key="3">
    <source>
        <dbReference type="ARBA" id="ARBA00023163"/>
    </source>
</evidence>
<dbReference type="eggNOG" id="COG2932">
    <property type="taxonomic scope" value="Bacteria"/>
</dbReference>